<dbReference type="AlphaFoldDB" id="A0A831X1J1"/>
<accession>A0A831X1J1</accession>
<gene>
    <name evidence="2" type="ORF">ENP34_12245</name>
</gene>
<dbReference type="EMBL" id="DSIY01000283">
    <property type="protein sequence ID" value="HEG92184.1"/>
    <property type="molecule type" value="Genomic_DNA"/>
</dbReference>
<sequence length="61" mass="6602">MDEEVLMAASAAREVPKRAIVERERVPADDFDRVVQRAFLLLIGAAVVLAGGIVALVTLLR</sequence>
<proteinExistence type="predicted"/>
<keyword evidence="1" id="KW-0472">Membrane</keyword>
<keyword evidence="1" id="KW-1133">Transmembrane helix</keyword>
<comment type="caution">
    <text evidence="2">The sequence shown here is derived from an EMBL/GenBank/DDBJ whole genome shotgun (WGS) entry which is preliminary data.</text>
</comment>
<name>A0A831X1J1_9BACT</name>
<evidence type="ECO:0000256" key="1">
    <source>
        <dbReference type="SAM" id="Phobius"/>
    </source>
</evidence>
<protein>
    <submittedName>
        <fullName evidence="2">Uncharacterized protein</fullName>
    </submittedName>
</protein>
<keyword evidence="1" id="KW-0812">Transmembrane</keyword>
<feature type="transmembrane region" description="Helical" evidence="1">
    <location>
        <begin position="38"/>
        <end position="60"/>
    </location>
</feature>
<organism evidence="2">
    <name type="scientific">Thermorudis peleae</name>
    <dbReference type="NCBI Taxonomy" id="1382356"/>
    <lineage>
        <taxon>Bacteria</taxon>
        <taxon>Pseudomonadati</taxon>
        <taxon>Thermomicrobiota</taxon>
        <taxon>Thermomicrobia</taxon>
        <taxon>Thermomicrobia incertae sedis</taxon>
        <taxon>Thermorudis</taxon>
    </lineage>
</organism>
<evidence type="ECO:0000313" key="2">
    <source>
        <dbReference type="EMBL" id="HEG92184.1"/>
    </source>
</evidence>
<reference evidence="2" key="1">
    <citation type="journal article" date="2020" name="mSystems">
        <title>Genome- and Community-Level Interaction Insights into Carbon Utilization and Element Cycling Functions of Hydrothermarchaeota in Hydrothermal Sediment.</title>
        <authorList>
            <person name="Zhou Z."/>
            <person name="Liu Y."/>
            <person name="Xu W."/>
            <person name="Pan J."/>
            <person name="Luo Z.H."/>
            <person name="Li M."/>
        </authorList>
    </citation>
    <scope>NUCLEOTIDE SEQUENCE [LARGE SCALE GENOMIC DNA]</scope>
    <source>
        <strain evidence="2">SpSt-210</strain>
    </source>
</reference>